<feature type="domain" description="SIS" evidence="2">
    <location>
        <begin position="38"/>
        <end position="191"/>
    </location>
</feature>
<evidence type="ECO:0000256" key="1">
    <source>
        <dbReference type="ARBA" id="ARBA00022737"/>
    </source>
</evidence>
<dbReference type="InParanoid" id="A0A6M4HFB4"/>
<keyword evidence="4" id="KW-1185">Reference proteome</keyword>
<dbReference type="EC" id="2.6.1.16" evidence="3"/>
<dbReference type="PANTHER" id="PTHR10937:SF8">
    <property type="entry name" value="AMINOTRANSFERASE-RELATED"/>
    <property type="match status" value="1"/>
</dbReference>
<dbReference type="InterPro" id="IPR046348">
    <property type="entry name" value="SIS_dom_sf"/>
</dbReference>
<gene>
    <name evidence="3" type="primary">glmS_1</name>
    <name evidence="3" type="ORF">DSM104440_03573</name>
</gene>
<evidence type="ECO:0000313" key="4">
    <source>
        <dbReference type="Proteomes" id="UP000503096"/>
    </source>
</evidence>
<dbReference type="SUPFAM" id="SSF53697">
    <property type="entry name" value="SIS domain"/>
    <property type="match status" value="1"/>
</dbReference>
<dbReference type="PANTHER" id="PTHR10937">
    <property type="entry name" value="GLUCOSAMINE--FRUCTOSE-6-PHOSPHATE AMINOTRANSFERASE, ISOMERIZING"/>
    <property type="match status" value="1"/>
</dbReference>
<dbReference type="KEGG" id="upl:DSM104440_03573"/>
<evidence type="ECO:0000313" key="3">
    <source>
        <dbReference type="EMBL" id="QJR16737.1"/>
    </source>
</evidence>
<dbReference type="GO" id="GO:0004360">
    <property type="term" value="F:glutamine-fructose-6-phosphate transaminase (isomerizing) activity"/>
    <property type="evidence" value="ECO:0007669"/>
    <property type="project" value="UniProtKB-EC"/>
</dbReference>
<keyword evidence="3" id="KW-0032">Aminotransferase</keyword>
<reference evidence="3 4" key="1">
    <citation type="submission" date="2020-04" db="EMBL/GenBank/DDBJ databases">
        <title>Usitatibacter rugosus gen. nov., sp. nov. and Usitatibacter palustris sp. nov., novel members of Usitatibacteraceae fam. nov. within the order Nitrosomonadales isolated from soil.</title>
        <authorList>
            <person name="Huber K.J."/>
            <person name="Neumann-Schaal M."/>
            <person name="Geppert A."/>
            <person name="Luckner M."/>
            <person name="Wanner G."/>
            <person name="Overmann J."/>
        </authorList>
    </citation>
    <scope>NUCLEOTIDE SEQUENCE [LARGE SCALE GENOMIC DNA]</scope>
    <source>
        <strain evidence="3 4">Swamp67</strain>
    </source>
</reference>
<dbReference type="InterPro" id="IPR035490">
    <property type="entry name" value="GlmS/FrlB_SIS"/>
</dbReference>
<sequence>MNSPLFDPATTLMYREASEAGAAVKAQFERNHSAAAALGVELRRNPPRTVVTCARGSSDHAATFAKYLIETRTGVITASAAPSIASLYGAKQDLRDCLFLAISQSGRSPDLVSATAAAKQAGARVAVLVNAEDSPLAQIADHVLPLCAGPEMSVAATKSYIASLAAIVHVVAEWTQDKLMLDSLAMAPRQLERAWDLNWCPALENLRAAGHLFVIGRGVGLGIAQEAALKLKETCGLHAEGFSSAEVRHGPQALLSGGFPALLLSQNDETRPGIEELAKDLVARVVDVTIAGVNVPGATVLPTIEAHPAIQPLLLIQSFYRLANAIAVARGLNPDQPPHLRKVTETR</sequence>
<protein>
    <submittedName>
        <fullName evidence="3">Glutamine--fructose-6-phosphate aminotransferase [isomerizing]</fullName>
        <ecNumber evidence="3">2.6.1.16</ecNumber>
    </submittedName>
</protein>
<name>A0A6M4HFB4_9PROT</name>
<dbReference type="GO" id="GO:0097367">
    <property type="term" value="F:carbohydrate derivative binding"/>
    <property type="evidence" value="ECO:0007669"/>
    <property type="project" value="InterPro"/>
</dbReference>
<dbReference type="InterPro" id="IPR035466">
    <property type="entry name" value="GlmS/AgaS_SIS"/>
</dbReference>
<dbReference type="AlphaFoldDB" id="A0A6M4HFB4"/>
<dbReference type="CDD" id="cd05009">
    <property type="entry name" value="SIS_GlmS_GlmD_2"/>
    <property type="match status" value="1"/>
</dbReference>
<dbReference type="EMBL" id="CP053073">
    <property type="protein sequence ID" value="QJR16737.1"/>
    <property type="molecule type" value="Genomic_DNA"/>
</dbReference>
<dbReference type="Pfam" id="PF01380">
    <property type="entry name" value="SIS"/>
    <property type="match status" value="2"/>
</dbReference>
<dbReference type="Proteomes" id="UP000503096">
    <property type="component" value="Chromosome"/>
</dbReference>
<dbReference type="CDD" id="cd05008">
    <property type="entry name" value="SIS_GlmS_GlmD_1"/>
    <property type="match status" value="1"/>
</dbReference>
<organism evidence="3 4">
    <name type="scientific">Usitatibacter palustris</name>
    <dbReference type="NCBI Taxonomy" id="2732487"/>
    <lineage>
        <taxon>Bacteria</taxon>
        <taxon>Pseudomonadati</taxon>
        <taxon>Pseudomonadota</taxon>
        <taxon>Betaproteobacteria</taxon>
        <taxon>Nitrosomonadales</taxon>
        <taxon>Usitatibacteraceae</taxon>
        <taxon>Usitatibacter</taxon>
    </lineage>
</organism>
<feature type="domain" description="SIS" evidence="2">
    <location>
        <begin position="202"/>
        <end position="337"/>
    </location>
</feature>
<accession>A0A6M4HFB4</accession>
<dbReference type="RefSeq" id="WP_171165116.1">
    <property type="nucleotide sequence ID" value="NZ_CP053073.1"/>
</dbReference>
<dbReference type="Gene3D" id="3.40.50.10490">
    <property type="entry name" value="Glucose-6-phosphate isomerase like protein, domain 1"/>
    <property type="match status" value="2"/>
</dbReference>
<dbReference type="InterPro" id="IPR001347">
    <property type="entry name" value="SIS_dom"/>
</dbReference>
<keyword evidence="1" id="KW-0677">Repeat</keyword>
<proteinExistence type="predicted"/>
<dbReference type="PROSITE" id="PS51464">
    <property type="entry name" value="SIS"/>
    <property type="match status" value="2"/>
</dbReference>
<dbReference type="GO" id="GO:1901135">
    <property type="term" value="P:carbohydrate derivative metabolic process"/>
    <property type="evidence" value="ECO:0007669"/>
    <property type="project" value="InterPro"/>
</dbReference>
<keyword evidence="3" id="KW-0808">Transferase</keyword>
<evidence type="ECO:0000259" key="2">
    <source>
        <dbReference type="PROSITE" id="PS51464"/>
    </source>
</evidence>